<proteinExistence type="evidence at transcript level"/>
<dbReference type="FunFam" id="3.40.50.300:FF:000664">
    <property type="entry name" value="Uncharacterized protein, isoform B"/>
    <property type="match status" value="1"/>
</dbReference>
<dbReference type="GO" id="GO:0005886">
    <property type="term" value="C:plasma membrane"/>
    <property type="evidence" value="ECO:0007669"/>
    <property type="project" value="TreeGrafter"/>
</dbReference>
<dbReference type="PRINTS" id="PR00449">
    <property type="entry name" value="RASTRNSFRMNG"/>
</dbReference>
<dbReference type="AlphaFoldDB" id="A0A023F2Y1"/>
<dbReference type="NCBIfam" id="TIGR00231">
    <property type="entry name" value="small_GTP"/>
    <property type="match status" value="1"/>
</dbReference>
<dbReference type="GO" id="GO:0005525">
    <property type="term" value="F:GTP binding"/>
    <property type="evidence" value="ECO:0007669"/>
    <property type="project" value="InterPro"/>
</dbReference>
<sequence length="256" mass="28413">MKTSLFCTGQQTSSRQSSCVSCPTLAPHKVLMLGSSDVGKTSLISQFMTSEFLHAYDNSIDEEAIDKSISVLLDGEETELVFVDHPYSEMSPTTCLETYKSTPAAFCVVYSTADKASFKTAEKALQQLWKTETVRSKAVILVANKADLVRSRVVSSQEGKRLATSYDCKYIETSVGFNHNVDELLVGIVSQVRLKQDLTNQEDNEDNNERKQTTAPRVWVKTRNTRTSASLKVKGLLSKVWASHSKSKSCENLHVL</sequence>
<dbReference type="PANTHER" id="PTHR45775">
    <property type="entry name" value="RAD, GEM/KIR FAMILY MEMBER 2, ISOFORM C"/>
    <property type="match status" value="1"/>
</dbReference>
<reference evidence="3" key="1">
    <citation type="journal article" date="2014" name="PLoS Negl. Trop. Dis.">
        <title>An updated insight into the Sialotranscriptome of Triatoma infestans: developmental stage and geographic variations.</title>
        <authorList>
            <person name="Schwarz A."/>
            <person name="Medrano-Mercado N."/>
            <person name="Schaub G.A."/>
            <person name="Struchiner C.J."/>
            <person name="Bargues M.D."/>
            <person name="Levy M.Z."/>
            <person name="Ribeiro J.M."/>
        </authorList>
    </citation>
    <scope>NUCLEOTIDE SEQUENCE</scope>
    <source>
        <strain evidence="3">Chile</strain>
        <tissue evidence="3">Salivary glands</tissue>
    </source>
</reference>
<evidence type="ECO:0000313" key="3">
    <source>
        <dbReference type="EMBL" id="JAC15705.1"/>
    </source>
</evidence>
<dbReference type="Pfam" id="PF00071">
    <property type="entry name" value="Ras"/>
    <property type="match status" value="1"/>
</dbReference>
<dbReference type="InterPro" id="IPR001806">
    <property type="entry name" value="Small_GTPase"/>
</dbReference>
<dbReference type="PROSITE" id="PS51421">
    <property type="entry name" value="RAS"/>
    <property type="match status" value="1"/>
</dbReference>
<evidence type="ECO:0000256" key="2">
    <source>
        <dbReference type="ARBA" id="ARBA00022553"/>
    </source>
</evidence>
<dbReference type="GO" id="GO:0003924">
    <property type="term" value="F:GTPase activity"/>
    <property type="evidence" value="ECO:0007669"/>
    <property type="project" value="InterPro"/>
</dbReference>
<dbReference type="InterPro" id="IPR005225">
    <property type="entry name" value="Small_GTP-bd"/>
</dbReference>
<dbReference type="InterPro" id="IPR027417">
    <property type="entry name" value="P-loop_NTPase"/>
</dbReference>
<dbReference type="SMART" id="SM00175">
    <property type="entry name" value="RAB"/>
    <property type="match status" value="1"/>
</dbReference>
<dbReference type="SUPFAM" id="SSF52540">
    <property type="entry name" value="P-loop containing nucleoside triphosphate hydrolases"/>
    <property type="match status" value="1"/>
</dbReference>
<keyword evidence="2" id="KW-0597">Phosphoprotein</keyword>
<protein>
    <submittedName>
        <fullName evidence="3">Putative gtp-binding protein rem</fullName>
    </submittedName>
</protein>
<dbReference type="GO" id="GO:0005246">
    <property type="term" value="F:calcium channel regulator activity"/>
    <property type="evidence" value="ECO:0007669"/>
    <property type="project" value="TreeGrafter"/>
</dbReference>
<dbReference type="InterPro" id="IPR051641">
    <property type="entry name" value="RGK_GTP-binding_reg"/>
</dbReference>
<evidence type="ECO:0000256" key="1">
    <source>
        <dbReference type="ARBA" id="ARBA00008846"/>
    </source>
</evidence>
<dbReference type="EMBL" id="GBBI01003007">
    <property type="protein sequence ID" value="JAC15705.1"/>
    <property type="molecule type" value="mRNA"/>
</dbReference>
<accession>A0A023F2Y1</accession>
<organism evidence="3">
    <name type="scientific">Triatoma infestans</name>
    <name type="common">Assassin bug</name>
    <dbReference type="NCBI Taxonomy" id="30076"/>
    <lineage>
        <taxon>Eukaryota</taxon>
        <taxon>Metazoa</taxon>
        <taxon>Ecdysozoa</taxon>
        <taxon>Arthropoda</taxon>
        <taxon>Hexapoda</taxon>
        <taxon>Insecta</taxon>
        <taxon>Pterygota</taxon>
        <taxon>Neoptera</taxon>
        <taxon>Paraneoptera</taxon>
        <taxon>Hemiptera</taxon>
        <taxon>Heteroptera</taxon>
        <taxon>Panheteroptera</taxon>
        <taxon>Cimicomorpha</taxon>
        <taxon>Reduviidae</taxon>
        <taxon>Triatominae</taxon>
        <taxon>Triatoma</taxon>
    </lineage>
</organism>
<dbReference type="Gene3D" id="3.40.50.300">
    <property type="entry name" value="P-loop containing nucleotide triphosphate hydrolases"/>
    <property type="match status" value="1"/>
</dbReference>
<dbReference type="PANTHER" id="PTHR45775:SF7">
    <property type="entry name" value="RAD, GEM_KIR FAMILY MEMBER 1, ISOFORM B"/>
    <property type="match status" value="1"/>
</dbReference>
<comment type="similarity">
    <text evidence="1">Belongs to the small GTPase superfamily. RGK family.</text>
</comment>
<dbReference type="SMART" id="SM00173">
    <property type="entry name" value="RAS"/>
    <property type="match status" value="1"/>
</dbReference>
<name>A0A023F2Y1_TRIIF</name>
<dbReference type="PROSITE" id="PS51419">
    <property type="entry name" value="RAB"/>
    <property type="match status" value="1"/>
</dbReference>